<evidence type="ECO:0000313" key="2">
    <source>
        <dbReference type="EMBL" id="SVC02713.1"/>
    </source>
</evidence>
<sequence length="233" mass="26360">ARAQGIPVISIATIITKNTSSLLSLQEEGIARPRDLEGKSYGGWGGALETQIVEELVRCDGGDPKNVKFTEVGNVDYLVGMERDQYDFVWIFDAWDGIRYSEVEERDISTLAFRDYEQCIPNWYTPIIITNQTLIKEYPGLIKAFMKATAKGYKFAIENPEQAANILLRSVPELDKDLVHGSARWLADFYATDGDWGSQKLRVWQEFEAFLREAGLTSKKIDVSEAFTNDFLP</sequence>
<dbReference type="Pfam" id="PF09084">
    <property type="entry name" value="NMT1"/>
    <property type="match status" value="1"/>
</dbReference>
<name>A0A382IV17_9ZZZZ</name>
<proteinExistence type="predicted"/>
<dbReference type="PANTHER" id="PTHR31528:SF3">
    <property type="entry name" value="THIAMINE BIOSYNTHESIS PROTEIN HI_0357-RELATED"/>
    <property type="match status" value="1"/>
</dbReference>
<feature type="domain" description="SsuA/THI5-like" evidence="1">
    <location>
        <begin position="1"/>
        <end position="163"/>
    </location>
</feature>
<dbReference type="GO" id="GO:0009228">
    <property type="term" value="P:thiamine biosynthetic process"/>
    <property type="evidence" value="ECO:0007669"/>
    <property type="project" value="InterPro"/>
</dbReference>
<feature type="non-terminal residue" evidence="2">
    <location>
        <position position="1"/>
    </location>
</feature>
<dbReference type="EMBL" id="UINC01069380">
    <property type="protein sequence ID" value="SVC02713.1"/>
    <property type="molecule type" value="Genomic_DNA"/>
</dbReference>
<dbReference type="InterPro" id="IPR027939">
    <property type="entry name" value="NMT1/THI5"/>
</dbReference>
<organism evidence="2">
    <name type="scientific">marine metagenome</name>
    <dbReference type="NCBI Taxonomy" id="408172"/>
    <lineage>
        <taxon>unclassified sequences</taxon>
        <taxon>metagenomes</taxon>
        <taxon>ecological metagenomes</taxon>
    </lineage>
</organism>
<evidence type="ECO:0000259" key="1">
    <source>
        <dbReference type="Pfam" id="PF09084"/>
    </source>
</evidence>
<dbReference type="AlphaFoldDB" id="A0A382IV17"/>
<reference evidence="2" key="1">
    <citation type="submission" date="2018-05" db="EMBL/GenBank/DDBJ databases">
        <authorList>
            <person name="Lanie J.A."/>
            <person name="Ng W.-L."/>
            <person name="Kazmierczak K.M."/>
            <person name="Andrzejewski T.M."/>
            <person name="Davidsen T.M."/>
            <person name="Wayne K.J."/>
            <person name="Tettelin H."/>
            <person name="Glass J.I."/>
            <person name="Rusch D."/>
            <person name="Podicherti R."/>
            <person name="Tsui H.-C.T."/>
            <person name="Winkler M.E."/>
        </authorList>
    </citation>
    <scope>NUCLEOTIDE SEQUENCE</scope>
</reference>
<dbReference type="SUPFAM" id="SSF53850">
    <property type="entry name" value="Periplasmic binding protein-like II"/>
    <property type="match status" value="1"/>
</dbReference>
<dbReference type="InterPro" id="IPR015168">
    <property type="entry name" value="SsuA/THI5"/>
</dbReference>
<accession>A0A382IV17</accession>
<protein>
    <recommendedName>
        <fullName evidence="1">SsuA/THI5-like domain-containing protein</fullName>
    </recommendedName>
</protein>
<dbReference type="PANTHER" id="PTHR31528">
    <property type="entry name" value="4-AMINO-5-HYDROXYMETHYL-2-METHYLPYRIMIDINE PHOSPHATE SYNTHASE THI11-RELATED"/>
    <property type="match status" value="1"/>
</dbReference>
<dbReference type="Gene3D" id="3.40.190.10">
    <property type="entry name" value="Periplasmic binding protein-like II"/>
    <property type="match status" value="1"/>
</dbReference>
<gene>
    <name evidence="2" type="ORF">METZ01_LOCUS255567</name>
</gene>